<feature type="transmembrane region" description="Helical" evidence="1">
    <location>
        <begin position="85"/>
        <end position="107"/>
    </location>
</feature>
<accession>A0A075H8M4</accession>
<sequence>MTLPDKLLEDALLKKAIYTGIILILGACVISQVLMQLGGGIRDEPMDLSSQLPADSLGQSENSVIFENGLPPFISSGGLFYPEKAVFDIGLALGGLLTILLSADLFLRTKSGLKTSGGSVWRRGANVGQLVSGIIIGGSLVMLTRNPFNVALVAHIFYAMNIFYGSFIWGAFIAFSRGRLDSDLKVLRGMPLSTVRWGLVLAGFASFQVMLILLANNFVYESAFFEWTLTFAGEAQVLTIIPILSSVVVDEEE</sequence>
<evidence type="ECO:0000259" key="2">
    <source>
        <dbReference type="Pfam" id="PF10277"/>
    </source>
</evidence>
<feature type="transmembrane region" description="Helical" evidence="1">
    <location>
        <begin position="156"/>
        <end position="176"/>
    </location>
</feature>
<evidence type="ECO:0000256" key="1">
    <source>
        <dbReference type="SAM" id="Phobius"/>
    </source>
</evidence>
<dbReference type="EMBL" id="KF900884">
    <property type="protein sequence ID" value="AIF10198.1"/>
    <property type="molecule type" value="Genomic_DNA"/>
</dbReference>
<dbReference type="PROSITE" id="PS51257">
    <property type="entry name" value="PROKAR_LIPOPROTEIN"/>
    <property type="match status" value="1"/>
</dbReference>
<evidence type="ECO:0000313" key="3">
    <source>
        <dbReference type="EMBL" id="AIF10198.1"/>
    </source>
</evidence>
<feature type="transmembrane region" description="Helical" evidence="1">
    <location>
        <begin position="16"/>
        <end position="35"/>
    </location>
</feature>
<keyword evidence="1" id="KW-1133">Transmembrane helix</keyword>
<feature type="transmembrane region" description="Helical" evidence="1">
    <location>
        <begin position="197"/>
        <end position="215"/>
    </location>
</feature>
<dbReference type="InterPro" id="IPR019402">
    <property type="entry name" value="CWH43_N"/>
</dbReference>
<feature type="transmembrane region" description="Helical" evidence="1">
    <location>
        <begin position="127"/>
        <end position="144"/>
    </location>
</feature>
<feature type="domain" description="CWH43-like N-terminal" evidence="2">
    <location>
        <begin position="68"/>
        <end position="232"/>
    </location>
</feature>
<protein>
    <recommendedName>
        <fullName evidence="2">CWH43-like N-terminal domain-containing protein</fullName>
    </recommendedName>
</protein>
<reference evidence="3" key="1">
    <citation type="journal article" date="2014" name="Genome Biol. Evol.">
        <title>Pangenome evidence for extensive interdomain horizontal transfer affecting lineage core and shell genes in uncultured planktonic thaumarchaeota and euryarchaeota.</title>
        <authorList>
            <person name="Deschamps P."/>
            <person name="Zivanovic Y."/>
            <person name="Moreira D."/>
            <person name="Rodriguez-Valera F."/>
            <person name="Lopez-Garcia P."/>
        </authorList>
    </citation>
    <scope>NUCLEOTIDE SEQUENCE</scope>
</reference>
<keyword evidence="1" id="KW-0472">Membrane</keyword>
<keyword evidence="1" id="KW-0812">Transmembrane</keyword>
<proteinExistence type="predicted"/>
<name>A0A075H8M4_9EURY</name>
<dbReference type="Pfam" id="PF10277">
    <property type="entry name" value="Frag1"/>
    <property type="match status" value="1"/>
</dbReference>
<organism evidence="3">
    <name type="scientific">uncultured marine group II/III euryarchaeote KM3_44_G05</name>
    <dbReference type="NCBI Taxonomy" id="1456448"/>
    <lineage>
        <taxon>Archaea</taxon>
        <taxon>Methanobacteriati</taxon>
        <taxon>Methanobacteriota</taxon>
        <taxon>environmental samples</taxon>
    </lineage>
</organism>
<dbReference type="AlphaFoldDB" id="A0A075H8M4"/>